<evidence type="ECO:0000313" key="1">
    <source>
        <dbReference type="EMBL" id="SFA41795.1"/>
    </source>
</evidence>
<reference evidence="1 2" key="1">
    <citation type="submission" date="2016-10" db="EMBL/GenBank/DDBJ databases">
        <authorList>
            <person name="de Groot N.N."/>
        </authorList>
    </citation>
    <scope>NUCLEOTIDE SEQUENCE [LARGE SCALE GENOMIC DNA]</scope>
    <source>
        <strain evidence="1 2">DSM 44908</strain>
    </source>
</reference>
<dbReference type="GeneID" id="85484604"/>
<protein>
    <submittedName>
        <fullName evidence="1">Uncharacterized protein</fullName>
    </submittedName>
</protein>
<dbReference type="AlphaFoldDB" id="A0A1I0SQL3"/>
<evidence type="ECO:0000313" key="2">
    <source>
        <dbReference type="Proteomes" id="UP000182054"/>
    </source>
</evidence>
<organism evidence="1 2">
    <name type="scientific">Rhodococcoides kroppenstedtii</name>
    <dbReference type="NCBI Taxonomy" id="293050"/>
    <lineage>
        <taxon>Bacteria</taxon>
        <taxon>Bacillati</taxon>
        <taxon>Actinomycetota</taxon>
        <taxon>Actinomycetes</taxon>
        <taxon>Mycobacteriales</taxon>
        <taxon>Nocardiaceae</taxon>
        <taxon>Rhodococcoides</taxon>
    </lineage>
</organism>
<gene>
    <name evidence="1" type="ORF">SAMN05444374_102132</name>
</gene>
<accession>A0A1I0SQL3</accession>
<dbReference type="RefSeq" id="WP_068363684.1">
    <property type="nucleotide sequence ID" value="NZ_FOJN01000002.1"/>
</dbReference>
<sequence length="114" mass="12720">MGVEWFRRRYPFPPDLAIPPCWFLHSIAVEELTALMVAYDAAYDQPEPGSDLAAWHVMWCHPTLARLGDLARWDECSHTTVDGCAYVTATVVEDVEGLVGVVYDDVLGRDPAPD</sequence>
<name>A0A1I0SQL3_9NOCA</name>
<dbReference type="EMBL" id="FOJN01000002">
    <property type="protein sequence ID" value="SFA41795.1"/>
    <property type="molecule type" value="Genomic_DNA"/>
</dbReference>
<proteinExistence type="predicted"/>
<dbReference type="Proteomes" id="UP000182054">
    <property type="component" value="Unassembled WGS sequence"/>
</dbReference>